<dbReference type="Proteomes" id="UP001207468">
    <property type="component" value="Unassembled WGS sequence"/>
</dbReference>
<dbReference type="EMBL" id="JAGFNK010000147">
    <property type="protein sequence ID" value="KAI9464821.1"/>
    <property type="molecule type" value="Genomic_DNA"/>
</dbReference>
<reference evidence="1" key="1">
    <citation type="submission" date="2021-03" db="EMBL/GenBank/DDBJ databases">
        <title>Evolutionary priming and transition to the ectomycorrhizal habit in an iconic lineage of mushroom-forming fungi: is preadaptation a requirement?</title>
        <authorList>
            <consortium name="DOE Joint Genome Institute"/>
            <person name="Looney B.P."/>
            <person name="Miyauchi S."/>
            <person name="Morin E."/>
            <person name="Drula E."/>
            <person name="Courty P.E."/>
            <person name="Chicoki N."/>
            <person name="Fauchery L."/>
            <person name="Kohler A."/>
            <person name="Kuo A."/>
            <person name="LaButti K."/>
            <person name="Pangilinan J."/>
            <person name="Lipzen A."/>
            <person name="Riley R."/>
            <person name="Andreopoulos W."/>
            <person name="He G."/>
            <person name="Johnson J."/>
            <person name="Barry K.W."/>
            <person name="Grigoriev I.V."/>
            <person name="Nagy L."/>
            <person name="Hibbett D."/>
            <person name="Henrissat B."/>
            <person name="Matheny P.B."/>
            <person name="Labbe J."/>
            <person name="Martin A.F."/>
        </authorList>
    </citation>
    <scope>NUCLEOTIDE SEQUENCE</scope>
    <source>
        <strain evidence="1">BPL698</strain>
    </source>
</reference>
<evidence type="ECO:0000313" key="2">
    <source>
        <dbReference type="Proteomes" id="UP001207468"/>
    </source>
</evidence>
<evidence type="ECO:0000313" key="1">
    <source>
        <dbReference type="EMBL" id="KAI9464821.1"/>
    </source>
</evidence>
<sequence length="513" mass="56331">MVIDWEIDASESAATPASHRTAPCRSTTPRYQSRSRRPSNQQCCPRRIYPCISLALREKLARPQPFMVEVEHGGTAKSAGVTQSSGPSRELQERERQPQGHPAVNHAVNVPSPIGRLRKLPEDSARNTPSLSHRTRSPDPPQQRTASPQHPVPHLPPSQSAIDTLQHILRLKRKLDRDPDLPEPSIASMSSKPVRKLYPVPKTPQSGSLSRRSPTSSAADVVAAAINEGTQLHRVRHGSIPIPSTPSPRKRPSLFATPVSNKGSSAPQADEGHRTRRSLSLGRYSSPPILFLDPTKSASQSQKPSQGPYREEEYDELELSYPASLTLAPQRDLPDSRPPMVIPTESPRRAKIVSPTSRPSFLDTGSHWIGDSAVMRSSELHYFKRYCQIFDMDRRALADVYAPDAVFSCSSRNLHARGRDDVVEALQALGHGVLCSGSSVEYDVTWLGPGVGVLLVVLGTMRQSGESNGEVGYAMTFVLKSDGDNDERPTGDVRPLVAVVHQMVFRESLSQSR</sequence>
<proteinExistence type="predicted"/>
<gene>
    <name evidence="1" type="ORF">F5148DRAFT_171192</name>
</gene>
<organism evidence="1 2">
    <name type="scientific">Russula earlei</name>
    <dbReference type="NCBI Taxonomy" id="71964"/>
    <lineage>
        <taxon>Eukaryota</taxon>
        <taxon>Fungi</taxon>
        <taxon>Dikarya</taxon>
        <taxon>Basidiomycota</taxon>
        <taxon>Agaricomycotina</taxon>
        <taxon>Agaricomycetes</taxon>
        <taxon>Russulales</taxon>
        <taxon>Russulaceae</taxon>
        <taxon>Russula</taxon>
    </lineage>
</organism>
<keyword evidence="2" id="KW-1185">Reference proteome</keyword>
<protein>
    <submittedName>
        <fullName evidence="1">Uncharacterized protein</fullName>
    </submittedName>
</protein>
<name>A0ACC0U6H1_9AGAM</name>
<accession>A0ACC0U6H1</accession>
<comment type="caution">
    <text evidence="1">The sequence shown here is derived from an EMBL/GenBank/DDBJ whole genome shotgun (WGS) entry which is preliminary data.</text>
</comment>